<dbReference type="STRING" id="139825.A0A401GNT5"/>
<sequence>MAATTSTTTITNKSLACPASRKVVSHTFRPKFPLDPLAGTRYNSPWLLNVEALLSTALHAPRHVILVLGTPSFDELDTLLQSRHLSQSLVILATHTPPAIPPDILPALRILRLSTPLNEVAGAISFVNVLEWAERVARVWREYGGSGIAELSENDAGCDYKSAHRSSSAPARPVSLLEHLSDSRAGSERSSKILRPRPPSLPFADPTQRAFDAIINFLPDSVTDKTLLKQVIFTTGVAHPFLSARQGLSHSPSALPLSLSSPSTPSSVRSKRRSIFGALSAAGGRASIFTSPCGSKSDPSSVPPLSAHLVHLLPSSLPSTSALAKLTENIESFLLSFAYPAAPDPHAPEPARPYVMGACTFGTALSAGFGALGLASANEARWTVADAVLCGAFDGEVPAGGLREGLAARWGAAPRAWIADARDVVYVPSPASSWGDITPPPTAHVHALHTGALTAQTAIERQSLSAQDKGKERMPGPPEIMLSRGASAEGGLQQASPLTPSELSAAVCGMPRSPVVSSPTPPDSDDSGVESSASSVADGEKGKAVSGTRGGWKFWRVLA</sequence>
<feature type="compositionally biased region" description="Basic and acidic residues" evidence="1">
    <location>
        <begin position="180"/>
        <end position="191"/>
    </location>
</feature>
<organism evidence="2 3">
    <name type="scientific">Sparassis crispa</name>
    <dbReference type="NCBI Taxonomy" id="139825"/>
    <lineage>
        <taxon>Eukaryota</taxon>
        <taxon>Fungi</taxon>
        <taxon>Dikarya</taxon>
        <taxon>Basidiomycota</taxon>
        <taxon>Agaricomycotina</taxon>
        <taxon>Agaricomycetes</taxon>
        <taxon>Polyporales</taxon>
        <taxon>Sparassidaceae</taxon>
        <taxon>Sparassis</taxon>
    </lineage>
</organism>
<evidence type="ECO:0000313" key="3">
    <source>
        <dbReference type="Proteomes" id="UP000287166"/>
    </source>
</evidence>
<proteinExistence type="predicted"/>
<feature type="region of interest" description="Disordered" evidence="1">
    <location>
        <begin position="464"/>
        <end position="496"/>
    </location>
</feature>
<gene>
    <name evidence="2" type="ORF">SCP_0509420</name>
</gene>
<protein>
    <submittedName>
        <fullName evidence="2">Uncharacterized protein</fullName>
    </submittedName>
</protein>
<dbReference type="RefSeq" id="XP_027614798.1">
    <property type="nucleotide sequence ID" value="XM_027758997.1"/>
</dbReference>
<accession>A0A401GNT5</accession>
<evidence type="ECO:0000313" key="2">
    <source>
        <dbReference type="EMBL" id="GBE83885.1"/>
    </source>
</evidence>
<dbReference type="EMBL" id="BFAD01000005">
    <property type="protein sequence ID" value="GBE83885.1"/>
    <property type="molecule type" value="Genomic_DNA"/>
</dbReference>
<feature type="region of interest" description="Disordered" evidence="1">
    <location>
        <begin position="180"/>
        <end position="204"/>
    </location>
</feature>
<dbReference type="GeneID" id="38780802"/>
<keyword evidence="3" id="KW-1185">Reference proteome</keyword>
<dbReference type="AlphaFoldDB" id="A0A401GNT5"/>
<dbReference type="OrthoDB" id="3265311at2759"/>
<comment type="caution">
    <text evidence="2">The sequence shown here is derived from an EMBL/GenBank/DDBJ whole genome shotgun (WGS) entry which is preliminary data.</text>
</comment>
<name>A0A401GNT5_9APHY</name>
<dbReference type="Proteomes" id="UP000287166">
    <property type="component" value="Unassembled WGS sequence"/>
</dbReference>
<reference evidence="2 3" key="1">
    <citation type="journal article" date="2018" name="Sci. Rep.">
        <title>Genome sequence of the cauliflower mushroom Sparassis crispa (Hanabiratake) and its association with beneficial usage.</title>
        <authorList>
            <person name="Kiyama R."/>
            <person name="Furutani Y."/>
            <person name="Kawaguchi K."/>
            <person name="Nakanishi T."/>
        </authorList>
    </citation>
    <scope>NUCLEOTIDE SEQUENCE [LARGE SCALE GENOMIC DNA]</scope>
</reference>
<evidence type="ECO:0000256" key="1">
    <source>
        <dbReference type="SAM" id="MobiDB-lite"/>
    </source>
</evidence>
<feature type="region of interest" description="Disordered" evidence="1">
    <location>
        <begin position="510"/>
        <end position="547"/>
    </location>
</feature>
<dbReference type="InParanoid" id="A0A401GNT5"/>